<dbReference type="PATRIC" id="fig|1429043.3.peg.2453"/>
<dbReference type="Pfam" id="PF08352">
    <property type="entry name" value="oligo_HPY"/>
    <property type="match status" value="1"/>
</dbReference>
<dbReference type="GO" id="GO:0015833">
    <property type="term" value="P:peptide transport"/>
    <property type="evidence" value="ECO:0007669"/>
    <property type="project" value="InterPro"/>
</dbReference>
<proteinExistence type="inferred from homology"/>
<dbReference type="EMBL" id="AZAC01000014">
    <property type="protein sequence ID" value="KIX13634.1"/>
    <property type="molecule type" value="Genomic_DNA"/>
</dbReference>
<keyword evidence="3" id="KW-0547">Nucleotide-binding</keyword>
<dbReference type="OrthoDB" id="9809450at2"/>
<dbReference type="InterPro" id="IPR017871">
    <property type="entry name" value="ABC_transporter-like_CS"/>
</dbReference>
<evidence type="ECO:0000256" key="4">
    <source>
        <dbReference type="ARBA" id="ARBA00022840"/>
    </source>
</evidence>
<reference evidence="6 7" key="1">
    <citation type="submission" date="2013-11" db="EMBL/GenBank/DDBJ databases">
        <title>Metagenomic analysis of a methanogenic consortium involved in long chain n-alkane degradation.</title>
        <authorList>
            <person name="Davidova I.A."/>
            <person name="Callaghan A.V."/>
            <person name="Wawrik B."/>
            <person name="Pruitt S."/>
            <person name="Marks C."/>
            <person name="Duncan K.E."/>
            <person name="Suflita J.M."/>
        </authorList>
    </citation>
    <scope>NUCLEOTIDE SEQUENCE [LARGE SCALE GENOMIC DNA]</scope>
    <source>
        <strain evidence="6 7">SPR</strain>
    </source>
</reference>
<dbReference type="InterPro" id="IPR003439">
    <property type="entry name" value="ABC_transporter-like_ATP-bd"/>
</dbReference>
<dbReference type="GO" id="GO:0055085">
    <property type="term" value="P:transmembrane transport"/>
    <property type="evidence" value="ECO:0007669"/>
    <property type="project" value="UniProtKB-ARBA"/>
</dbReference>
<dbReference type="AlphaFoldDB" id="A0A0D2J667"/>
<accession>A0A0D2J667</accession>
<evidence type="ECO:0000256" key="1">
    <source>
        <dbReference type="ARBA" id="ARBA00005417"/>
    </source>
</evidence>
<sequence>MSLLEVRELKKYFSVKKGLFSKEVAQVKAVDGVSFKLEQGETLGLVGESGCGKTTVGRTLMRFVEPTDGRVFFEGQEVFQMGPSAMRQLRSSMQIVFQDPYSSLNPRMSVGNIIAEPIQNHLSLTKVEVRIRVKELMEKVGLHPGHVTRYPHEFSGGQRQRIGIARALALNPSLIICDEPVSALDVSIQAQVINLLVRLQREENISFLFIAHDLSVVEHISHRVAIMYLGRIVELASDKEIYERPLHPYTQALLSAVPIPDPGRKTKRIILQGDVPSPLNPPMGCNFNTRCPFAKDICFQEDPPLRQQEKGHLAACHLLN</sequence>
<evidence type="ECO:0000256" key="2">
    <source>
        <dbReference type="ARBA" id="ARBA00022448"/>
    </source>
</evidence>
<dbReference type="FunCoup" id="A0A0D2J667">
    <property type="interactions" value="273"/>
</dbReference>
<dbReference type="InterPro" id="IPR003593">
    <property type="entry name" value="AAA+_ATPase"/>
</dbReference>
<dbReference type="InterPro" id="IPR027417">
    <property type="entry name" value="P-loop_NTPase"/>
</dbReference>
<comment type="similarity">
    <text evidence="1">Belongs to the ABC transporter superfamily.</text>
</comment>
<evidence type="ECO:0000259" key="5">
    <source>
        <dbReference type="PROSITE" id="PS50893"/>
    </source>
</evidence>
<dbReference type="Proteomes" id="UP000032233">
    <property type="component" value="Unassembled WGS sequence"/>
</dbReference>
<organism evidence="6 7">
    <name type="scientific">Dethiosulfatarculus sandiegensis</name>
    <dbReference type="NCBI Taxonomy" id="1429043"/>
    <lineage>
        <taxon>Bacteria</taxon>
        <taxon>Pseudomonadati</taxon>
        <taxon>Thermodesulfobacteriota</taxon>
        <taxon>Desulfarculia</taxon>
        <taxon>Desulfarculales</taxon>
        <taxon>Desulfarculaceae</taxon>
        <taxon>Dethiosulfatarculus</taxon>
    </lineage>
</organism>
<dbReference type="InterPro" id="IPR013563">
    <property type="entry name" value="Oligopep_ABC_C"/>
</dbReference>
<dbReference type="PROSITE" id="PS00211">
    <property type="entry name" value="ABC_TRANSPORTER_1"/>
    <property type="match status" value="1"/>
</dbReference>
<dbReference type="RefSeq" id="WP_044348695.1">
    <property type="nucleotide sequence ID" value="NZ_AZAC01000014.1"/>
</dbReference>
<protein>
    <submittedName>
        <fullName evidence="6">Peptide ABC transporter substrate-binding protein</fullName>
    </submittedName>
</protein>
<dbReference type="FunFam" id="3.40.50.300:FF:000016">
    <property type="entry name" value="Oligopeptide ABC transporter ATP-binding component"/>
    <property type="match status" value="1"/>
</dbReference>
<dbReference type="CDD" id="cd03257">
    <property type="entry name" value="ABC_NikE_OppD_transporters"/>
    <property type="match status" value="1"/>
</dbReference>
<keyword evidence="2" id="KW-0813">Transport</keyword>
<dbReference type="SUPFAM" id="SSF52540">
    <property type="entry name" value="P-loop containing nucleoside triphosphate hydrolases"/>
    <property type="match status" value="1"/>
</dbReference>
<dbReference type="GO" id="GO:0016887">
    <property type="term" value="F:ATP hydrolysis activity"/>
    <property type="evidence" value="ECO:0007669"/>
    <property type="project" value="InterPro"/>
</dbReference>
<dbReference type="Gene3D" id="3.40.50.300">
    <property type="entry name" value="P-loop containing nucleotide triphosphate hydrolases"/>
    <property type="match status" value="1"/>
</dbReference>
<evidence type="ECO:0000256" key="3">
    <source>
        <dbReference type="ARBA" id="ARBA00022741"/>
    </source>
</evidence>
<dbReference type="PROSITE" id="PS50893">
    <property type="entry name" value="ABC_TRANSPORTER_2"/>
    <property type="match status" value="1"/>
</dbReference>
<feature type="domain" description="ABC transporter" evidence="5">
    <location>
        <begin position="4"/>
        <end position="254"/>
    </location>
</feature>
<dbReference type="InParanoid" id="A0A0D2J667"/>
<keyword evidence="4" id="KW-0067">ATP-binding</keyword>
<dbReference type="SMART" id="SM00382">
    <property type="entry name" value="AAA"/>
    <property type="match status" value="1"/>
</dbReference>
<dbReference type="NCBIfam" id="NF008453">
    <property type="entry name" value="PRK11308.1"/>
    <property type="match status" value="1"/>
</dbReference>
<dbReference type="PANTHER" id="PTHR43776:SF7">
    <property type="entry name" value="D,D-DIPEPTIDE TRANSPORT ATP-BINDING PROTEIN DDPF-RELATED"/>
    <property type="match status" value="1"/>
</dbReference>
<dbReference type="Pfam" id="PF00005">
    <property type="entry name" value="ABC_tran"/>
    <property type="match status" value="1"/>
</dbReference>
<evidence type="ECO:0000313" key="7">
    <source>
        <dbReference type="Proteomes" id="UP000032233"/>
    </source>
</evidence>
<evidence type="ECO:0000313" key="6">
    <source>
        <dbReference type="EMBL" id="KIX13634.1"/>
    </source>
</evidence>
<gene>
    <name evidence="6" type="ORF">X474_11530</name>
</gene>
<dbReference type="NCBIfam" id="TIGR01727">
    <property type="entry name" value="oligo_HPY"/>
    <property type="match status" value="1"/>
</dbReference>
<dbReference type="GO" id="GO:0005524">
    <property type="term" value="F:ATP binding"/>
    <property type="evidence" value="ECO:0007669"/>
    <property type="project" value="UniProtKB-KW"/>
</dbReference>
<dbReference type="STRING" id="1429043.X474_11530"/>
<name>A0A0D2J667_9BACT</name>
<dbReference type="PANTHER" id="PTHR43776">
    <property type="entry name" value="TRANSPORT ATP-BINDING PROTEIN"/>
    <property type="match status" value="1"/>
</dbReference>
<comment type="caution">
    <text evidence="6">The sequence shown here is derived from an EMBL/GenBank/DDBJ whole genome shotgun (WGS) entry which is preliminary data.</text>
</comment>
<dbReference type="InterPro" id="IPR050319">
    <property type="entry name" value="ABC_transp_ATP-bind"/>
</dbReference>
<keyword evidence="7" id="KW-1185">Reference proteome</keyword>